<dbReference type="STRING" id="78915.A0A4P9XSC6"/>
<proteinExistence type="predicted"/>
<evidence type="ECO:0000256" key="1">
    <source>
        <dbReference type="ARBA" id="ARBA00013201"/>
    </source>
</evidence>
<dbReference type="PANTHER" id="PTHR10272:SF0">
    <property type="entry name" value="PLATELET-ACTIVATING FACTOR ACETYLHYDROLASE"/>
    <property type="match status" value="1"/>
</dbReference>
<dbReference type="GO" id="GO:0003847">
    <property type="term" value="F:1-alkyl-2-acetylglycerophosphocholine esterase activity"/>
    <property type="evidence" value="ECO:0007669"/>
    <property type="project" value="UniProtKB-EC"/>
</dbReference>
<dbReference type="EMBL" id="KZ992549">
    <property type="protein sequence ID" value="RKP09017.1"/>
    <property type="molecule type" value="Genomic_DNA"/>
</dbReference>
<dbReference type="EC" id="3.1.1.47" evidence="1"/>
<dbReference type="OrthoDB" id="2363873at2759"/>
<keyword evidence="7" id="KW-1185">Reference proteome</keyword>
<evidence type="ECO:0000256" key="3">
    <source>
        <dbReference type="ARBA" id="ARBA00022963"/>
    </source>
</evidence>
<evidence type="ECO:0000256" key="4">
    <source>
        <dbReference type="ARBA" id="ARBA00023098"/>
    </source>
</evidence>
<dbReference type="InterPro" id="IPR029058">
    <property type="entry name" value="AB_hydrolase_fold"/>
</dbReference>
<keyword evidence="4" id="KW-0443">Lipid metabolism</keyword>
<dbReference type="GO" id="GO:0016042">
    <property type="term" value="P:lipid catabolic process"/>
    <property type="evidence" value="ECO:0007669"/>
    <property type="project" value="UniProtKB-KW"/>
</dbReference>
<reference evidence="7" key="1">
    <citation type="journal article" date="2018" name="Nat. Microbiol.">
        <title>Leveraging single-cell genomics to expand the fungal tree of life.</title>
        <authorList>
            <person name="Ahrendt S.R."/>
            <person name="Quandt C.A."/>
            <person name="Ciobanu D."/>
            <person name="Clum A."/>
            <person name="Salamov A."/>
            <person name="Andreopoulos B."/>
            <person name="Cheng J.F."/>
            <person name="Woyke T."/>
            <person name="Pelin A."/>
            <person name="Henrissat B."/>
            <person name="Reynolds N.K."/>
            <person name="Benny G.L."/>
            <person name="Smith M.E."/>
            <person name="James T.Y."/>
            <person name="Grigoriev I.V."/>
        </authorList>
    </citation>
    <scope>NUCLEOTIDE SEQUENCE [LARGE SCALE GENOMIC DNA]</scope>
    <source>
        <strain evidence="7">RSA 1356</strain>
    </source>
</reference>
<organism evidence="6 7">
    <name type="scientific">Thamnocephalis sphaerospora</name>
    <dbReference type="NCBI Taxonomy" id="78915"/>
    <lineage>
        <taxon>Eukaryota</taxon>
        <taxon>Fungi</taxon>
        <taxon>Fungi incertae sedis</taxon>
        <taxon>Zoopagomycota</taxon>
        <taxon>Zoopagomycotina</taxon>
        <taxon>Zoopagomycetes</taxon>
        <taxon>Zoopagales</taxon>
        <taxon>Sigmoideomycetaceae</taxon>
        <taxon>Thamnocephalis</taxon>
    </lineage>
</organism>
<name>A0A4P9XSC6_9FUNG</name>
<dbReference type="AlphaFoldDB" id="A0A4P9XSC6"/>
<sequence>MVSATTFAIDGGDSDRDRTRKEAAGQEGSRAEPPLVHMESMSSTTSPGAVEIGPHVDETPDENMAAEPARTMYASYWSSLRFWPFPRLPEYTGPYAVGCHDIEWFGGSGRTRRDEAINGTATTHPEDIEIEREAEKHPVLVRIYYPAAPTGEETQPAWLPAPSHVYGQGYGDFIRLPRFLSAPIMAATLSFTKLPAYLDAPVATQMPSAGTQAAGDGLRFPAIMFSHGLGGCRTTYSSICGELASHGFVVCAVEHRDGSAVVTSVEKGRHTMPYRRPEDSEDEYQLRRGQIHYRLGEIHCARELLERINAGDAVDNCLEDRDEEETPGVQGLRFAQQQLRGRLDLDRAVMAGHSFGAATAIEALHETDAPYRCGIALDTWMFPIAKRNDDDNVNAVTKPTPAPILAINSHRFTRWPQNYVPQRENMARWHQQQQEQCGKDANSYLLTVRHTVHHSQSDFPVLFQGIFKLFSVLGGRCDPTLALRLNTRACLEFLRRTLPPAAADAGVDALCLQADTAVMSEDASVRPVALLMHRLDGPPDAEEREFVAPTPST</sequence>
<keyword evidence="3" id="KW-0442">Lipid degradation</keyword>
<evidence type="ECO:0000313" key="6">
    <source>
        <dbReference type="EMBL" id="RKP09017.1"/>
    </source>
</evidence>
<dbReference type="Gene3D" id="3.40.50.1820">
    <property type="entry name" value="alpha/beta hydrolase"/>
    <property type="match status" value="1"/>
</dbReference>
<protein>
    <recommendedName>
        <fullName evidence="1">1-alkyl-2-acetylglycerophosphocholine esterase</fullName>
        <ecNumber evidence="1">3.1.1.47</ecNumber>
    </recommendedName>
</protein>
<feature type="compositionally biased region" description="Basic and acidic residues" evidence="5">
    <location>
        <begin position="13"/>
        <end position="24"/>
    </location>
</feature>
<dbReference type="SUPFAM" id="SSF53474">
    <property type="entry name" value="alpha/beta-Hydrolases"/>
    <property type="match status" value="1"/>
</dbReference>
<feature type="region of interest" description="Disordered" evidence="5">
    <location>
        <begin position="1"/>
        <end position="48"/>
    </location>
</feature>
<gene>
    <name evidence="6" type="ORF">THASP1DRAFT_29188</name>
</gene>
<evidence type="ECO:0000256" key="2">
    <source>
        <dbReference type="ARBA" id="ARBA00022801"/>
    </source>
</evidence>
<keyword evidence="2 6" id="KW-0378">Hydrolase</keyword>
<evidence type="ECO:0000256" key="5">
    <source>
        <dbReference type="SAM" id="MobiDB-lite"/>
    </source>
</evidence>
<dbReference type="Proteomes" id="UP000271241">
    <property type="component" value="Unassembled WGS sequence"/>
</dbReference>
<dbReference type="Pfam" id="PF03403">
    <property type="entry name" value="PAF-AH_p_II"/>
    <property type="match status" value="1"/>
</dbReference>
<dbReference type="PANTHER" id="PTHR10272">
    <property type="entry name" value="PLATELET-ACTIVATING FACTOR ACETYLHYDROLASE"/>
    <property type="match status" value="1"/>
</dbReference>
<accession>A0A4P9XSC6</accession>
<evidence type="ECO:0000313" key="7">
    <source>
        <dbReference type="Proteomes" id="UP000271241"/>
    </source>
</evidence>